<feature type="chain" id="PRO_5040242352" evidence="1">
    <location>
        <begin position="19"/>
        <end position="181"/>
    </location>
</feature>
<evidence type="ECO:0000313" key="2">
    <source>
        <dbReference type="EMBL" id="KAH7177085.1"/>
    </source>
</evidence>
<organism evidence="2 3">
    <name type="scientific">Dactylonectria macrodidyma</name>
    <dbReference type="NCBI Taxonomy" id="307937"/>
    <lineage>
        <taxon>Eukaryota</taxon>
        <taxon>Fungi</taxon>
        <taxon>Dikarya</taxon>
        <taxon>Ascomycota</taxon>
        <taxon>Pezizomycotina</taxon>
        <taxon>Sordariomycetes</taxon>
        <taxon>Hypocreomycetidae</taxon>
        <taxon>Hypocreales</taxon>
        <taxon>Nectriaceae</taxon>
        <taxon>Dactylonectria</taxon>
    </lineage>
</organism>
<keyword evidence="3" id="KW-1185">Reference proteome</keyword>
<evidence type="ECO:0000256" key="1">
    <source>
        <dbReference type="SAM" id="SignalP"/>
    </source>
</evidence>
<dbReference type="OrthoDB" id="5230873at2759"/>
<proteinExistence type="predicted"/>
<gene>
    <name evidence="2" type="ORF">EDB81DRAFT_707844</name>
</gene>
<protein>
    <submittedName>
        <fullName evidence="2">Uncharacterized protein</fullName>
    </submittedName>
</protein>
<comment type="caution">
    <text evidence="2">The sequence shown here is derived from an EMBL/GenBank/DDBJ whole genome shotgun (WGS) entry which is preliminary data.</text>
</comment>
<sequence length="181" mass="19478">MRFIISLILALFFTGTSAGLATRESQTPFQLYAYGEGLGGLTLFSTGGNAYLGDYKLVNDSQAAPVLFTITEDSWLGSPNTTDISSSDVPTWSNYTFAVPSDQSSSHQVLFIKSPSDVASSLVTDCFTFYGTIAFVATASGKMESLWYAVPSDTEGIYTLKWNDQSGEGVLLIIKMTPPSN</sequence>
<keyword evidence="1" id="KW-0732">Signal</keyword>
<dbReference type="EMBL" id="JAGMUV010000001">
    <property type="protein sequence ID" value="KAH7177085.1"/>
    <property type="molecule type" value="Genomic_DNA"/>
</dbReference>
<evidence type="ECO:0000313" key="3">
    <source>
        <dbReference type="Proteomes" id="UP000738349"/>
    </source>
</evidence>
<dbReference type="AlphaFoldDB" id="A0A9P9JNR5"/>
<accession>A0A9P9JNR5</accession>
<name>A0A9P9JNR5_9HYPO</name>
<dbReference type="Proteomes" id="UP000738349">
    <property type="component" value="Unassembled WGS sequence"/>
</dbReference>
<reference evidence="2" key="1">
    <citation type="journal article" date="2021" name="Nat. Commun.">
        <title>Genetic determinants of endophytism in the Arabidopsis root mycobiome.</title>
        <authorList>
            <person name="Mesny F."/>
            <person name="Miyauchi S."/>
            <person name="Thiergart T."/>
            <person name="Pickel B."/>
            <person name="Atanasova L."/>
            <person name="Karlsson M."/>
            <person name="Huettel B."/>
            <person name="Barry K.W."/>
            <person name="Haridas S."/>
            <person name="Chen C."/>
            <person name="Bauer D."/>
            <person name="Andreopoulos W."/>
            <person name="Pangilinan J."/>
            <person name="LaButti K."/>
            <person name="Riley R."/>
            <person name="Lipzen A."/>
            <person name="Clum A."/>
            <person name="Drula E."/>
            <person name="Henrissat B."/>
            <person name="Kohler A."/>
            <person name="Grigoriev I.V."/>
            <person name="Martin F.M."/>
            <person name="Hacquard S."/>
        </authorList>
    </citation>
    <scope>NUCLEOTIDE SEQUENCE</scope>
    <source>
        <strain evidence="2">MPI-CAGE-AT-0147</strain>
    </source>
</reference>
<feature type="signal peptide" evidence="1">
    <location>
        <begin position="1"/>
        <end position="18"/>
    </location>
</feature>